<feature type="region of interest" description="Disordered" evidence="1">
    <location>
        <begin position="453"/>
        <end position="472"/>
    </location>
</feature>
<accession>A0ABQ9I4B5</accession>
<sequence length="942" mass="105735">MRAHSLNRVGIDAAKLNHDVLTFFGNIESFYSLFSSSPGRWELLKQHEPLSLQSLSEARWSERLQTVLTVSTAERCFSRMPSSLKTRRRSTTNQNCMNHLAIVGIENELAKGVDFSDVIDHFSQKKTTKHGPIIGTAAIKHGRANNFFLSLKKKYEKNYENKGPASNSGSRHAISYVAMRASRLSRVLCCHDRNCSLGHILKKKKGSRWKGTANQRRAKQETLVINCLERQFRMFKLKLNLGKRRRVCAAICTRMNNKLRDMKANCSGATWGQRLYIGNHDKPKLACHCSAVCRVKHYATPGHNTVEEYTLLVEVDPTQGFQTLYISVVEMLTEAEYDPSSIRSGWERNLVAAAVSEQCDCNGVQRHNGAVITSTRLAIMSSPVYATPCIARADGRADRCRSTARRPCERDPLLINREGRFAPAGVWGVAIGGEGERSRLFIPENLPSHAIANQAQDPFTEPRPANQRMRTPISKETPIRLASVYLYTLRPCVLSYTGVVCSLWWYTRLCCAQADGGRSSTTELGSLSHRLSPHSRQRSAPHCGRGPLGAGATTVDDDSSGARLSLRDRKLPLVDAILLRWQRKSPTANTEPEFRLALVLAHWRGVVQAPASRRYFYPCSGMGWREVRTDHSEQSRAFLQRGQSVRREKEKTSRISIEIQICGATFRPDANPRPRHMIRPAGHTLRVGRKAVQCWDTEMVVRSQRDWSTSSLVYGYNTWAQFELTVNGKFEVIQNGKFEVILNGKFELTVNGKFEVIQNGKFELTNGKFEVILNGKFELTVNGKFEVIQNGKFELTVNGSLKGLEPYAGVKSYNVSLRYLELVYDVWSRSQQARLLCRHVSKVYVIRADALLSGDSFASFKDTSTKYGEHVLCPGVTRSSTVVLAGGRISAMPHPNASVVLDSPKLACDLAAPNARPDLRARMQRDNSARRDYFHAVILHDT</sequence>
<comment type="caution">
    <text evidence="2">The sequence shown here is derived from an EMBL/GenBank/DDBJ whole genome shotgun (WGS) entry which is preliminary data.</text>
</comment>
<keyword evidence="3" id="KW-1185">Reference proteome</keyword>
<feature type="region of interest" description="Disordered" evidence="1">
    <location>
        <begin position="522"/>
        <end position="561"/>
    </location>
</feature>
<gene>
    <name evidence="2" type="ORF">PR048_004025</name>
</gene>
<name>A0ABQ9I4B5_9NEOP</name>
<dbReference type="Proteomes" id="UP001159363">
    <property type="component" value="Chromosome 2"/>
</dbReference>
<dbReference type="EMBL" id="JARBHB010000002">
    <property type="protein sequence ID" value="KAJ8891497.1"/>
    <property type="molecule type" value="Genomic_DNA"/>
</dbReference>
<evidence type="ECO:0000313" key="3">
    <source>
        <dbReference type="Proteomes" id="UP001159363"/>
    </source>
</evidence>
<organism evidence="2 3">
    <name type="scientific">Dryococelus australis</name>
    <dbReference type="NCBI Taxonomy" id="614101"/>
    <lineage>
        <taxon>Eukaryota</taxon>
        <taxon>Metazoa</taxon>
        <taxon>Ecdysozoa</taxon>
        <taxon>Arthropoda</taxon>
        <taxon>Hexapoda</taxon>
        <taxon>Insecta</taxon>
        <taxon>Pterygota</taxon>
        <taxon>Neoptera</taxon>
        <taxon>Polyneoptera</taxon>
        <taxon>Phasmatodea</taxon>
        <taxon>Verophasmatodea</taxon>
        <taxon>Anareolatae</taxon>
        <taxon>Phasmatidae</taxon>
        <taxon>Eurycanthinae</taxon>
        <taxon>Dryococelus</taxon>
    </lineage>
</organism>
<reference evidence="2 3" key="1">
    <citation type="submission" date="2023-02" db="EMBL/GenBank/DDBJ databases">
        <title>LHISI_Scaffold_Assembly.</title>
        <authorList>
            <person name="Stuart O.P."/>
            <person name="Cleave R."/>
            <person name="Magrath M.J.L."/>
            <person name="Mikheyev A.S."/>
        </authorList>
    </citation>
    <scope>NUCLEOTIDE SEQUENCE [LARGE SCALE GENOMIC DNA]</scope>
    <source>
        <strain evidence="2">Daus_M_001</strain>
        <tissue evidence="2">Leg muscle</tissue>
    </source>
</reference>
<evidence type="ECO:0000313" key="2">
    <source>
        <dbReference type="EMBL" id="KAJ8891497.1"/>
    </source>
</evidence>
<evidence type="ECO:0000256" key="1">
    <source>
        <dbReference type="SAM" id="MobiDB-lite"/>
    </source>
</evidence>
<proteinExistence type="predicted"/>
<protein>
    <submittedName>
        <fullName evidence="2">Uncharacterized protein</fullName>
    </submittedName>
</protein>